<dbReference type="SUPFAM" id="SSF52151">
    <property type="entry name" value="FabD/lysophospholipase-like"/>
    <property type="match status" value="1"/>
</dbReference>
<gene>
    <name evidence="1" type="ORF">SSPSH_002273</name>
</gene>
<reference evidence="1 2" key="1">
    <citation type="journal article" date="2011" name="J. Bacteriol.">
        <title>Genome sequence of Salinisphaera shabanensis, a gammaproteobacterium from the harsh, variable environment of the brine-seawater interface of the Shaban Deep in the Red Sea.</title>
        <authorList>
            <person name="Antunes A."/>
            <person name="Alam I."/>
            <person name="Bajic V.B."/>
            <person name="Stingl U."/>
        </authorList>
    </citation>
    <scope>NUCLEOTIDE SEQUENCE [LARGE SCALE GENOMIC DNA]</scope>
    <source>
        <strain evidence="1 2">E1L3A</strain>
    </source>
</reference>
<dbReference type="AlphaFoldDB" id="U2ELH0"/>
<dbReference type="EMBL" id="AFNV02000015">
    <property type="protein sequence ID" value="ERJ18780.1"/>
    <property type="molecule type" value="Genomic_DNA"/>
</dbReference>
<proteinExistence type="predicted"/>
<name>U2ELH0_9GAMM</name>
<dbReference type="Proteomes" id="UP000006242">
    <property type="component" value="Unassembled WGS sequence"/>
</dbReference>
<dbReference type="STRING" id="1033802.SSPSH_002273"/>
<sequence>MTVDHVCASAAIPLVFAPVALNTGGTQAWFGDGAMRLTNPLSPAIRLGAQRVLAIGIRCSASEQQLTDTELAHHVDSLDPSRLPPRPPLSQICGVFLNAIFLDHLDADIDHLMRMNELVRAYGGDESRAVDVKVHEPMRVIEPLVISPSEDFADIASQLVKRMPRSVRFMLETLGMPDPKSADLTSYLLFDPEYTQALIDIGYRDAHARIDEIEAFLRA</sequence>
<dbReference type="Gene3D" id="3.40.1090.10">
    <property type="entry name" value="Cytosolic phospholipase A2 catalytic domain"/>
    <property type="match status" value="1"/>
</dbReference>
<evidence type="ECO:0000313" key="1">
    <source>
        <dbReference type="EMBL" id="ERJ18780.1"/>
    </source>
</evidence>
<keyword evidence="2" id="KW-1185">Reference proteome</keyword>
<reference evidence="1 2" key="2">
    <citation type="journal article" date="2013" name="PLoS ONE">
        <title>INDIGO - INtegrated Data Warehouse of MIcrobial GenOmes with Examples from the Red Sea Extremophiles.</title>
        <authorList>
            <person name="Alam I."/>
            <person name="Antunes A."/>
            <person name="Kamau A.A."/>
            <person name="Ba Alawi W."/>
            <person name="Kalkatawi M."/>
            <person name="Stingl U."/>
            <person name="Bajic V.B."/>
        </authorList>
    </citation>
    <scope>NUCLEOTIDE SEQUENCE [LARGE SCALE GENOMIC DNA]</scope>
    <source>
        <strain evidence="1 2">E1L3A</strain>
    </source>
</reference>
<dbReference type="RefSeq" id="WP_021031688.1">
    <property type="nucleotide sequence ID" value="NZ_AFNV02000015.1"/>
</dbReference>
<dbReference type="InterPro" id="IPR016035">
    <property type="entry name" value="Acyl_Trfase/lysoPLipase"/>
</dbReference>
<protein>
    <submittedName>
        <fullName evidence="1">Phospholipase patatin family protein</fullName>
    </submittedName>
</protein>
<dbReference type="eggNOG" id="COG1752">
    <property type="taxonomic scope" value="Bacteria"/>
</dbReference>
<organism evidence="1 2">
    <name type="scientific">Salinisphaera shabanensis E1L3A</name>
    <dbReference type="NCBI Taxonomy" id="1033802"/>
    <lineage>
        <taxon>Bacteria</taxon>
        <taxon>Pseudomonadati</taxon>
        <taxon>Pseudomonadota</taxon>
        <taxon>Gammaproteobacteria</taxon>
        <taxon>Salinisphaerales</taxon>
        <taxon>Salinisphaeraceae</taxon>
        <taxon>Salinisphaera</taxon>
    </lineage>
</organism>
<accession>U2ELH0</accession>
<comment type="caution">
    <text evidence="1">The sequence shown here is derived from an EMBL/GenBank/DDBJ whole genome shotgun (WGS) entry which is preliminary data.</text>
</comment>
<evidence type="ECO:0000313" key="2">
    <source>
        <dbReference type="Proteomes" id="UP000006242"/>
    </source>
</evidence>